<sequence>MDFKTLAQTMDAETAEKLQTAVELGKWGDGTPLTDEQREAAMQAMIVWQSKHNQDNQHLTVGKDGNINHLSKDVLKHQFDEQNIVRLKPE</sequence>
<reference evidence="1 2" key="1">
    <citation type="submission" date="2019-04" db="EMBL/GenBank/DDBJ databases">
        <authorList>
            <person name="Hwang J.C."/>
        </authorList>
    </citation>
    <scope>NUCLEOTIDE SEQUENCE [LARGE SCALE GENOMIC DNA]</scope>
    <source>
        <strain evidence="1 2">IMCC35002</strain>
    </source>
</reference>
<protein>
    <submittedName>
        <fullName evidence="1">DUF1315 family protein</fullName>
    </submittedName>
</protein>
<proteinExistence type="predicted"/>
<dbReference type="InterPro" id="IPR009749">
    <property type="entry name" value="DUF1315"/>
</dbReference>
<dbReference type="OrthoDB" id="5616307at2"/>
<evidence type="ECO:0000313" key="2">
    <source>
        <dbReference type="Proteomes" id="UP000305675"/>
    </source>
</evidence>
<dbReference type="EMBL" id="SWCJ01000014">
    <property type="protein sequence ID" value="TKB52832.1"/>
    <property type="molecule type" value="Genomic_DNA"/>
</dbReference>
<comment type="caution">
    <text evidence="1">The sequence shown here is derived from an EMBL/GenBank/DDBJ whole genome shotgun (WGS) entry which is preliminary data.</text>
</comment>
<dbReference type="Pfam" id="PF07023">
    <property type="entry name" value="DUF1315"/>
    <property type="match status" value="1"/>
</dbReference>
<gene>
    <name evidence="1" type="ORF">FCL42_16115</name>
</gene>
<accession>A0A4U1BLJ2</accession>
<dbReference type="Proteomes" id="UP000305675">
    <property type="component" value="Unassembled WGS sequence"/>
</dbReference>
<name>A0A4U1BLJ2_9GAMM</name>
<dbReference type="AlphaFoldDB" id="A0A4U1BLJ2"/>
<organism evidence="1 2">
    <name type="scientific">Ferrimonas aestuarii</name>
    <dbReference type="NCBI Taxonomy" id="2569539"/>
    <lineage>
        <taxon>Bacteria</taxon>
        <taxon>Pseudomonadati</taxon>
        <taxon>Pseudomonadota</taxon>
        <taxon>Gammaproteobacteria</taxon>
        <taxon>Alteromonadales</taxon>
        <taxon>Ferrimonadaceae</taxon>
        <taxon>Ferrimonas</taxon>
    </lineage>
</organism>
<dbReference type="RefSeq" id="WP_136864455.1">
    <property type="nucleotide sequence ID" value="NZ_SWCJ01000014.1"/>
</dbReference>
<keyword evidence="2" id="KW-1185">Reference proteome</keyword>
<evidence type="ECO:0000313" key="1">
    <source>
        <dbReference type="EMBL" id="TKB52832.1"/>
    </source>
</evidence>